<dbReference type="EMBL" id="BAAALF010000011">
    <property type="protein sequence ID" value="GAA1223152.1"/>
    <property type="molecule type" value="Genomic_DNA"/>
</dbReference>
<sequence>MPIPQNTAPLPTPDGNSTTSARLARWRTRSRLCAAIDLVAGAGGAALLLLAAVDSLVSWPSNRVLLTHGNLAGIAGAILLPFWLWLIASFALVMGGKSRSLGREERAAYRAAQKQIWRAMFPHRRVRIGLGTVALLCLAVVVGGFAVGGSNGSARVLPGPRYQVSVPDLDHSDWTDVPHEQYARWQGEFVRADGLFTFFGLFLAGGSLGLRQLHRRSPR</sequence>
<gene>
    <name evidence="2" type="ORF">GCM10009665_11810</name>
</gene>
<reference evidence="2 3" key="1">
    <citation type="journal article" date="2019" name="Int. J. Syst. Evol. Microbiol.">
        <title>The Global Catalogue of Microorganisms (GCM) 10K type strain sequencing project: providing services to taxonomists for standard genome sequencing and annotation.</title>
        <authorList>
            <consortium name="The Broad Institute Genomics Platform"/>
            <consortium name="The Broad Institute Genome Sequencing Center for Infectious Disease"/>
            <person name="Wu L."/>
            <person name="Ma J."/>
        </authorList>
    </citation>
    <scope>NUCLEOTIDE SEQUENCE [LARGE SCALE GENOMIC DNA]</scope>
    <source>
        <strain evidence="2 3">JCM 13004</strain>
    </source>
</reference>
<name>A0ABN1VU65_9ACTN</name>
<evidence type="ECO:0000313" key="3">
    <source>
        <dbReference type="Proteomes" id="UP001500037"/>
    </source>
</evidence>
<proteinExistence type="predicted"/>
<feature type="transmembrane region" description="Helical" evidence="1">
    <location>
        <begin position="128"/>
        <end position="148"/>
    </location>
</feature>
<keyword evidence="1" id="KW-0812">Transmembrane</keyword>
<dbReference type="Proteomes" id="UP001500037">
    <property type="component" value="Unassembled WGS sequence"/>
</dbReference>
<protein>
    <recommendedName>
        <fullName evidence="4">RDD family protein</fullName>
    </recommendedName>
</protein>
<feature type="transmembrane region" description="Helical" evidence="1">
    <location>
        <begin position="73"/>
        <end position="93"/>
    </location>
</feature>
<organism evidence="2 3">
    <name type="scientific">Kitasatospora nipponensis</name>
    <dbReference type="NCBI Taxonomy" id="258049"/>
    <lineage>
        <taxon>Bacteria</taxon>
        <taxon>Bacillati</taxon>
        <taxon>Actinomycetota</taxon>
        <taxon>Actinomycetes</taxon>
        <taxon>Kitasatosporales</taxon>
        <taxon>Streptomycetaceae</taxon>
        <taxon>Kitasatospora</taxon>
    </lineage>
</organism>
<feature type="transmembrane region" description="Helical" evidence="1">
    <location>
        <begin position="32"/>
        <end position="53"/>
    </location>
</feature>
<keyword evidence="1" id="KW-0472">Membrane</keyword>
<evidence type="ECO:0008006" key="4">
    <source>
        <dbReference type="Google" id="ProtNLM"/>
    </source>
</evidence>
<evidence type="ECO:0000256" key="1">
    <source>
        <dbReference type="SAM" id="Phobius"/>
    </source>
</evidence>
<keyword evidence="1" id="KW-1133">Transmembrane helix</keyword>
<dbReference type="RefSeq" id="WP_344439984.1">
    <property type="nucleotide sequence ID" value="NZ_BAAALF010000011.1"/>
</dbReference>
<evidence type="ECO:0000313" key="2">
    <source>
        <dbReference type="EMBL" id="GAA1223152.1"/>
    </source>
</evidence>
<accession>A0ABN1VU65</accession>
<keyword evidence="3" id="KW-1185">Reference proteome</keyword>
<comment type="caution">
    <text evidence="2">The sequence shown here is derived from an EMBL/GenBank/DDBJ whole genome shotgun (WGS) entry which is preliminary data.</text>
</comment>
<feature type="transmembrane region" description="Helical" evidence="1">
    <location>
        <begin position="194"/>
        <end position="213"/>
    </location>
</feature>